<accession>S7QI34</accession>
<dbReference type="EMBL" id="KB469297">
    <property type="protein sequence ID" value="EPQ59426.1"/>
    <property type="molecule type" value="Genomic_DNA"/>
</dbReference>
<sequence>MPRDDNNDAYYHPSSVHYPSPPSRSSSDSSASIRSTRTSKSLSPSRRPTKSPVTPPKTPPRIRRPSIAALPNPMNWLARSSSSNSTPQAAPYGTSVKPIRISEPKLNNSLELWAGPRSGTLGSGATVVRTPQEALIGSSARVSYGSRSSSDVDSLGKKKRVKSSESIDELYENAEEAKESPELPSPPESPPLPPLPLFAATKSTPELPLRSSPAASSTSLPPPPPTRPPPSPPTRPALKNCRTSSSPPNSAYFPPVPVVPAHLATPSPQPAFEAILVSAVPSAVIDPTKVIVTLETNTVTYRTSYNTLVSQSSHLASYLKSLMSKGGEEDEEDDGQSMRSFASEAESSFNSIFHHHLASSGLLSQSTSNIHVFLDRPSASYAHILTYLRTPTALPRSVQLSGCSSRTEASARLDALLDLRDEAAYLGLDDLQKLCTEEIRSKYTLSHAGSPSHAHTLSVAGSDVPPKHQRGGSTTSLHSMQTLRETPMEEEEIAPRSRRDRSASRERVAESTATTATVPGLRDRLARSTSSNSALSDGLKSPGISMSMRTRPAANWI</sequence>
<feature type="compositionally biased region" description="Low complexity" evidence="1">
    <location>
        <begin position="207"/>
        <end position="219"/>
    </location>
</feature>
<evidence type="ECO:0008006" key="4">
    <source>
        <dbReference type="Google" id="ProtNLM"/>
    </source>
</evidence>
<feature type="compositionally biased region" description="Low complexity" evidence="1">
    <location>
        <begin position="13"/>
        <end position="52"/>
    </location>
</feature>
<reference evidence="2 3" key="1">
    <citation type="journal article" date="2012" name="Science">
        <title>The Paleozoic origin of enzymatic lignin decomposition reconstructed from 31 fungal genomes.</title>
        <authorList>
            <person name="Floudas D."/>
            <person name="Binder M."/>
            <person name="Riley R."/>
            <person name="Barry K."/>
            <person name="Blanchette R.A."/>
            <person name="Henrissat B."/>
            <person name="Martinez A.T."/>
            <person name="Otillar R."/>
            <person name="Spatafora J.W."/>
            <person name="Yadav J.S."/>
            <person name="Aerts A."/>
            <person name="Benoit I."/>
            <person name="Boyd A."/>
            <person name="Carlson A."/>
            <person name="Copeland A."/>
            <person name="Coutinho P.M."/>
            <person name="de Vries R.P."/>
            <person name="Ferreira P."/>
            <person name="Findley K."/>
            <person name="Foster B."/>
            <person name="Gaskell J."/>
            <person name="Glotzer D."/>
            <person name="Gorecki P."/>
            <person name="Heitman J."/>
            <person name="Hesse C."/>
            <person name="Hori C."/>
            <person name="Igarashi K."/>
            <person name="Jurgens J.A."/>
            <person name="Kallen N."/>
            <person name="Kersten P."/>
            <person name="Kohler A."/>
            <person name="Kuees U."/>
            <person name="Kumar T.K.A."/>
            <person name="Kuo A."/>
            <person name="LaButti K."/>
            <person name="Larrondo L.F."/>
            <person name="Lindquist E."/>
            <person name="Ling A."/>
            <person name="Lombard V."/>
            <person name="Lucas S."/>
            <person name="Lundell T."/>
            <person name="Martin R."/>
            <person name="McLaughlin D.J."/>
            <person name="Morgenstern I."/>
            <person name="Morin E."/>
            <person name="Murat C."/>
            <person name="Nagy L.G."/>
            <person name="Nolan M."/>
            <person name="Ohm R.A."/>
            <person name="Patyshakuliyeva A."/>
            <person name="Rokas A."/>
            <person name="Ruiz-Duenas F.J."/>
            <person name="Sabat G."/>
            <person name="Salamov A."/>
            <person name="Samejima M."/>
            <person name="Schmutz J."/>
            <person name="Slot J.C."/>
            <person name="St John F."/>
            <person name="Stenlid J."/>
            <person name="Sun H."/>
            <person name="Sun S."/>
            <person name="Syed K."/>
            <person name="Tsang A."/>
            <person name="Wiebenga A."/>
            <person name="Young D."/>
            <person name="Pisabarro A."/>
            <person name="Eastwood D.C."/>
            <person name="Martin F."/>
            <person name="Cullen D."/>
            <person name="Grigoriev I.V."/>
            <person name="Hibbett D.S."/>
        </authorList>
    </citation>
    <scope>NUCLEOTIDE SEQUENCE [LARGE SCALE GENOMIC DNA]</scope>
    <source>
        <strain evidence="2 3">ATCC 11539</strain>
    </source>
</reference>
<dbReference type="InterPro" id="IPR011333">
    <property type="entry name" value="SKP1/BTB/POZ_sf"/>
</dbReference>
<dbReference type="KEGG" id="gtr:GLOTRDRAFT_91023"/>
<dbReference type="HOGENOM" id="CLU_548729_0_0_1"/>
<dbReference type="eggNOG" id="ENOG502SJNW">
    <property type="taxonomic scope" value="Eukaryota"/>
</dbReference>
<feature type="compositionally biased region" description="Polar residues" evidence="1">
    <location>
        <begin position="78"/>
        <end position="88"/>
    </location>
</feature>
<feature type="compositionally biased region" description="Polar residues" evidence="1">
    <location>
        <begin position="471"/>
        <end position="484"/>
    </location>
</feature>
<protein>
    <recommendedName>
        <fullName evidence="4">BTB domain-containing protein</fullName>
    </recommendedName>
</protein>
<dbReference type="Gene3D" id="3.30.710.10">
    <property type="entry name" value="Potassium Channel Kv1.1, Chain A"/>
    <property type="match status" value="1"/>
</dbReference>
<dbReference type="AlphaFoldDB" id="S7QI34"/>
<name>S7QI34_GLOTA</name>
<evidence type="ECO:0000256" key="1">
    <source>
        <dbReference type="SAM" id="MobiDB-lite"/>
    </source>
</evidence>
<keyword evidence="3" id="KW-1185">Reference proteome</keyword>
<gene>
    <name evidence="2" type="ORF">GLOTRDRAFT_91023</name>
</gene>
<dbReference type="OrthoDB" id="3363734at2759"/>
<evidence type="ECO:0000313" key="2">
    <source>
        <dbReference type="EMBL" id="EPQ59426.1"/>
    </source>
</evidence>
<feature type="region of interest" description="Disordered" evidence="1">
    <location>
        <begin position="135"/>
        <end position="249"/>
    </location>
</feature>
<proteinExistence type="predicted"/>
<feature type="compositionally biased region" description="Basic and acidic residues" evidence="1">
    <location>
        <begin position="493"/>
        <end position="509"/>
    </location>
</feature>
<evidence type="ECO:0000313" key="3">
    <source>
        <dbReference type="Proteomes" id="UP000030669"/>
    </source>
</evidence>
<feature type="compositionally biased region" description="Low complexity" evidence="1">
    <location>
        <begin position="137"/>
        <end position="153"/>
    </location>
</feature>
<feature type="compositionally biased region" description="Pro residues" evidence="1">
    <location>
        <begin position="183"/>
        <end position="196"/>
    </location>
</feature>
<feature type="compositionally biased region" description="Pro residues" evidence="1">
    <location>
        <begin position="220"/>
        <end position="235"/>
    </location>
</feature>
<dbReference type="RefSeq" id="XP_007862419.1">
    <property type="nucleotide sequence ID" value="XM_007864228.1"/>
</dbReference>
<organism evidence="2 3">
    <name type="scientific">Gloeophyllum trabeum (strain ATCC 11539 / FP-39264 / Madison 617)</name>
    <name type="common">Brown rot fungus</name>
    <dbReference type="NCBI Taxonomy" id="670483"/>
    <lineage>
        <taxon>Eukaryota</taxon>
        <taxon>Fungi</taxon>
        <taxon>Dikarya</taxon>
        <taxon>Basidiomycota</taxon>
        <taxon>Agaricomycotina</taxon>
        <taxon>Agaricomycetes</taxon>
        <taxon>Gloeophyllales</taxon>
        <taxon>Gloeophyllaceae</taxon>
        <taxon>Gloeophyllum</taxon>
    </lineage>
</organism>
<feature type="region of interest" description="Disordered" evidence="1">
    <location>
        <begin position="1"/>
        <end position="101"/>
    </location>
</feature>
<dbReference type="OMA" id="LRDEACY"/>
<feature type="region of interest" description="Disordered" evidence="1">
    <location>
        <begin position="446"/>
        <end position="557"/>
    </location>
</feature>
<dbReference type="Proteomes" id="UP000030669">
    <property type="component" value="Unassembled WGS sequence"/>
</dbReference>
<dbReference type="GeneID" id="19309284"/>
<feature type="compositionally biased region" description="Polar residues" evidence="1">
    <location>
        <begin position="446"/>
        <end position="455"/>
    </location>
</feature>